<evidence type="ECO:0000313" key="2">
    <source>
        <dbReference type="EMBL" id="KAG8629699.1"/>
    </source>
</evidence>
<dbReference type="AlphaFoldDB" id="A0A8K0PLA0"/>
<dbReference type="Proteomes" id="UP000809789">
    <property type="component" value="Unassembled WGS sequence"/>
</dbReference>
<feature type="region of interest" description="Disordered" evidence="1">
    <location>
        <begin position="64"/>
        <end position="105"/>
    </location>
</feature>
<evidence type="ECO:0000256" key="1">
    <source>
        <dbReference type="SAM" id="MobiDB-lite"/>
    </source>
</evidence>
<keyword evidence="3" id="KW-1185">Reference proteome</keyword>
<comment type="caution">
    <text evidence="2">The sequence shown here is derived from an EMBL/GenBank/DDBJ whole genome shotgun (WGS) entry which is preliminary data.</text>
</comment>
<proteinExistence type="predicted"/>
<dbReference type="EMBL" id="JAESVG020000002">
    <property type="protein sequence ID" value="KAG8629699.1"/>
    <property type="molecule type" value="Genomic_DNA"/>
</dbReference>
<sequence length="150" mass="16068">MQLLGQRMAVGDGTSSGLLCRLPSWCRLVHVPPLQFYPAWANTFATCHFQWSSKPLTTTTSLFSSASRTVGGSSKTRPSGGVSRMTGNNTHALRTMEDGRGPATLTDKDDVVVATTAVSVNGHSPKQSSIEEPNGGIMVSHAYTIEEEKE</sequence>
<accession>A0A8K0PLA0</accession>
<name>A0A8K0PLA0_9PEZI</name>
<evidence type="ECO:0000313" key="3">
    <source>
        <dbReference type="Proteomes" id="UP000809789"/>
    </source>
</evidence>
<organism evidence="2 3">
    <name type="scientific">Elsinoe batatas</name>
    <dbReference type="NCBI Taxonomy" id="2601811"/>
    <lineage>
        <taxon>Eukaryota</taxon>
        <taxon>Fungi</taxon>
        <taxon>Dikarya</taxon>
        <taxon>Ascomycota</taxon>
        <taxon>Pezizomycotina</taxon>
        <taxon>Dothideomycetes</taxon>
        <taxon>Dothideomycetidae</taxon>
        <taxon>Myriangiales</taxon>
        <taxon>Elsinoaceae</taxon>
        <taxon>Elsinoe</taxon>
    </lineage>
</organism>
<gene>
    <name evidence="2" type="ORF">KVT40_001318</name>
</gene>
<feature type="compositionally biased region" description="Basic and acidic residues" evidence="1">
    <location>
        <begin position="94"/>
        <end position="105"/>
    </location>
</feature>
<reference evidence="2" key="1">
    <citation type="submission" date="2021-07" db="EMBL/GenBank/DDBJ databases">
        <title>Elsinoe batatas strain:CRI-CJ2 Genome sequencing and assembly.</title>
        <authorList>
            <person name="Huang L."/>
        </authorList>
    </citation>
    <scope>NUCLEOTIDE SEQUENCE</scope>
    <source>
        <strain evidence="2">CRI-CJ2</strain>
    </source>
</reference>
<protein>
    <submittedName>
        <fullName evidence="2">Uncharacterized protein</fullName>
    </submittedName>
</protein>